<dbReference type="SMART" id="SM00834">
    <property type="entry name" value="CxxC_CXXC_SSSS"/>
    <property type="match status" value="1"/>
</dbReference>
<evidence type="ECO:0000313" key="3">
    <source>
        <dbReference type="Proteomes" id="UP000189670"/>
    </source>
</evidence>
<dbReference type="AlphaFoldDB" id="A0A1V1PHS1"/>
<dbReference type="NCBIfam" id="TIGR02605">
    <property type="entry name" value="CxxC_CxxC_SSSS"/>
    <property type="match status" value="1"/>
</dbReference>
<feature type="domain" description="Putative regulatory protein FmdB zinc ribbon" evidence="1">
    <location>
        <begin position="1"/>
        <end position="43"/>
    </location>
</feature>
<dbReference type="Proteomes" id="UP000189670">
    <property type="component" value="Unassembled WGS sequence"/>
</dbReference>
<reference evidence="3" key="1">
    <citation type="submission" date="2012-11" db="EMBL/GenBank/DDBJ databases">
        <authorList>
            <person name="Lucero-Rivera Y.E."/>
            <person name="Tovar-Ramirez D."/>
        </authorList>
    </citation>
    <scope>NUCLEOTIDE SEQUENCE [LARGE SCALE GENOMIC DNA]</scope>
    <source>
        <strain evidence="3">Araruama</strain>
    </source>
</reference>
<comment type="caution">
    <text evidence="2">The sequence shown here is derived from an EMBL/GenBank/DDBJ whole genome shotgun (WGS) entry which is preliminary data.</text>
</comment>
<proteinExistence type="predicted"/>
<name>A0A1V1PHS1_9BACT</name>
<dbReference type="PANTHER" id="PTHR34404">
    <property type="entry name" value="REGULATORY PROTEIN, FMDB FAMILY"/>
    <property type="match status" value="1"/>
</dbReference>
<evidence type="ECO:0000259" key="1">
    <source>
        <dbReference type="SMART" id="SM00834"/>
    </source>
</evidence>
<dbReference type="PANTHER" id="PTHR34404:SF3">
    <property type="entry name" value="REGULATORY PROTEIN, FMDB FAMILY"/>
    <property type="match status" value="1"/>
</dbReference>
<protein>
    <submittedName>
        <fullName evidence="2">Cytoplasmic protein</fullName>
    </submittedName>
</protein>
<organism evidence="2 3">
    <name type="scientific">Candidatus Magnetoglobus multicellularis str. Araruama</name>
    <dbReference type="NCBI Taxonomy" id="890399"/>
    <lineage>
        <taxon>Bacteria</taxon>
        <taxon>Pseudomonadati</taxon>
        <taxon>Thermodesulfobacteriota</taxon>
        <taxon>Desulfobacteria</taxon>
        <taxon>Desulfobacterales</taxon>
        <taxon>Desulfobacteraceae</taxon>
        <taxon>Candidatus Magnetoglobus</taxon>
    </lineage>
</organism>
<evidence type="ECO:0000313" key="2">
    <source>
        <dbReference type="EMBL" id="ETR74328.1"/>
    </source>
</evidence>
<dbReference type="InterPro" id="IPR013429">
    <property type="entry name" value="Regulatory_FmdB_Zinc_ribbon"/>
</dbReference>
<gene>
    <name evidence="2" type="ORF">OMM_00278</name>
</gene>
<accession>A0A1V1PHS1</accession>
<sequence>MPIYEFYCNDCHTVYRFFSKTINTTTIPHCPKCENIQLHRQLSTFSISKNTQENDTDDIPIDESKMDRAMSMLAHEVEAIDDNDPKQAAGLMQKMSDLTGMPLNKSMKEAIERMASGEDPDKVEADMGDILENEEPFELPSKKCLINNKRQQAPRVDETLYDL</sequence>
<dbReference type="EMBL" id="ATBP01000011">
    <property type="protein sequence ID" value="ETR74328.1"/>
    <property type="molecule type" value="Genomic_DNA"/>
</dbReference>
<dbReference type="Pfam" id="PF09723">
    <property type="entry name" value="Zn_ribbon_8"/>
    <property type="match status" value="1"/>
</dbReference>